<keyword evidence="3" id="KW-1185">Reference proteome</keyword>
<organism evidence="2 3">
    <name type="scientific">Tsukamurella tyrosinosolvens</name>
    <dbReference type="NCBI Taxonomy" id="57704"/>
    <lineage>
        <taxon>Bacteria</taxon>
        <taxon>Bacillati</taxon>
        <taxon>Actinomycetota</taxon>
        <taxon>Actinomycetes</taxon>
        <taxon>Mycobacteriales</taxon>
        <taxon>Tsukamurellaceae</taxon>
        <taxon>Tsukamurella</taxon>
    </lineage>
</organism>
<dbReference type="InterPro" id="IPR009781">
    <property type="entry name" value="DUF1345"/>
</dbReference>
<feature type="transmembrane region" description="Helical" evidence="1">
    <location>
        <begin position="89"/>
        <end position="110"/>
    </location>
</feature>
<protein>
    <submittedName>
        <fullName evidence="2">Uncharacterized membrane protein</fullName>
    </submittedName>
</protein>
<sequence length="218" mass="23576">MVSAAEPAPWKADRMRRSVLVPLLETVLTLLGLAWLAAVLVFGSSAVPLLVVWNLAAVAYVIAGWFLLRRRIPAGEDDADLMAAPRWQTTLFAVVVSGSGLVGGLLMIATRGDEPDPALQPVAAATVLLSWLLLHTAFAQIYARDYFTAGGLQFPDCERPQLTEFVYFSITIGTSFAVSDVTVTRRSTRRLVIVHSVLSFFFNAAVVAIALDWIKSGG</sequence>
<feature type="transmembrane region" description="Helical" evidence="1">
    <location>
        <begin position="192"/>
        <end position="214"/>
    </location>
</feature>
<evidence type="ECO:0000313" key="3">
    <source>
        <dbReference type="Proteomes" id="UP000182241"/>
    </source>
</evidence>
<dbReference type="AlphaFoldDB" id="A0A1H4I8P3"/>
<evidence type="ECO:0000256" key="1">
    <source>
        <dbReference type="SAM" id="Phobius"/>
    </source>
</evidence>
<gene>
    <name evidence="2" type="ORF">SAMN04489793_0117</name>
</gene>
<keyword evidence="1" id="KW-0472">Membrane</keyword>
<evidence type="ECO:0000313" key="2">
    <source>
        <dbReference type="EMBL" id="SEB30427.1"/>
    </source>
</evidence>
<keyword evidence="1" id="KW-1133">Transmembrane helix</keyword>
<accession>A0A1H4I8P3</accession>
<dbReference type="Pfam" id="PF07077">
    <property type="entry name" value="DUF1345"/>
    <property type="match status" value="1"/>
</dbReference>
<keyword evidence="1" id="KW-0812">Transmembrane</keyword>
<feature type="transmembrane region" description="Helical" evidence="1">
    <location>
        <begin position="122"/>
        <end position="143"/>
    </location>
</feature>
<dbReference type="EMBL" id="FNSA01000001">
    <property type="protein sequence ID" value="SEB30427.1"/>
    <property type="molecule type" value="Genomic_DNA"/>
</dbReference>
<feature type="transmembrane region" description="Helical" evidence="1">
    <location>
        <begin position="49"/>
        <end position="68"/>
    </location>
</feature>
<name>A0A1H4I8P3_TSUTY</name>
<proteinExistence type="predicted"/>
<feature type="transmembrane region" description="Helical" evidence="1">
    <location>
        <begin position="20"/>
        <end position="43"/>
    </location>
</feature>
<reference evidence="3" key="1">
    <citation type="submission" date="2016-10" db="EMBL/GenBank/DDBJ databases">
        <authorList>
            <person name="Varghese N."/>
            <person name="Submissions S."/>
        </authorList>
    </citation>
    <scope>NUCLEOTIDE SEQUENCE [LARGE SCALE GENOMIC DNA]</scope>
    <source>
        <strain evidence="3">DSM 44234</strain>
    </source>
</reference>
<dbReference type="Proteomes" id="UP000182241">
    <property type="component" value="Unassembled WGS sequence"/>
</dbReference>